<name>A0A318RKN5_WILLI</name>
<keyword evidence="4" id="KW-1185">Reference proteome</keyword>
<protein>
    <submittedName>
        <fullName evidence="3">Hemerythrin HHE cation binding domain-containing protein</fullName>
    </submittedName>
</protein>
<accession>A0A318RKN5</accession>
<proteinExistence type="predicted"/>
<dbReference type="Gene3D" id="1.20.120.520">
    <property type="entry name" value="nmb1532 protein domain like"/>
    <property type="match status" value="1"/>
</dbReference>
<dbReference type="EMBL" id="QJSP01000006">
    <property type="protein sequence ID" value="PYE17360.1"/>
    <property type="molecule type" value="Genomic_DNA"/>
</dbReference>
<evidence type="ECO:0000256" key="1">
    <source>
        <dbReference type="SAM" id="MobiDB-lite"/>
    </source>
</evidence>
<dbReference type="RefSeq" id="WP_110469847.1">
    <property type="nucleotide sequence ID" value="NZ_QJSP01000006.1"/>
</dbReference>
<dbReference type="InterPro" id="IPR012312">
    <property type="entry name" value="Hemerythrin-like"/>
</dbReference>
<sequence>MHVSLSQQSDTQLGGRLSVLTRQKHDHIELDRLIRSVEAAHGTERQELLTTLCRLVFPHAFAEESVLWPYIRRAVPDGEQLTLQIEHEHQEINELFTELEQLDVDSQQHHDLFGKIVELLREDVRDEEDQLLPRLQQQASNGDLVRLGLAWEAVRRTAPTHPHPVVARRPPGNVLAAAPLTVLDRSRDRLDRYCRTHSRYADAAQSTSRLLARVAGRIEHVPPLTRGEDPSTRTPRTPDA</sequence>
<dbReference type="OrthoDB" id="9793637at2"/>
<feature type="region of interest" description="Disordered" evidence="1">
    <location>
        <begin position="219"/>
        <end position="240"/>
    </location>
</feature>
<feature type="domain" description="Hemerythrin-like" evidence="2">
    <location>
        <begin position="23"/>
        <end position="135"/>
    </location>
</feature>
<comment type="caution">
    <text evidence="3">The sequence shown here is derived from an EMBL/GenBank/DDBJ whole genome shotgun (WGS) entry which is preliminary data.</text>
</comment>
<dbReference type="Pfam" id="PF01814">
    <property type="entry name" value="Hemerythrin"/>
    <property type="match status" value="1"/>
</dbReference>
<reference evidence="3 4" key="1">
    <citation type="submission" date="2018-06" db="EMBL/GenBank/DDBJ databases">
        <title>Genomic Encyclopedia of Type Strains, Phase IV (KMG-IV): sequencing the most valuable type-strain genomes for metagenomic binning, comparative biology and taxonomic classification.</title>
        <authorList>
            <person name="Goeker M."/>
        </authorList>
    </citation>
    <scope>NUCLEOTIDE SEQUENCE [LARGE SCALE GENOMIC DNA]</scope>
    <source>
        <strain evidence="3 4">DSM 45521</strain>
    </source>
</reference>
<evidence type="ECO:0000313" key="4">
    <source>
        <dbReference type="Proteomes" id="UP000247591"/>
    </source>
</evidence>
<organism evidence="3 4">
    <name type="scientific">Williamsia limnetica</name>
    <dbReference type="NCBI Taxonomy" id="882452"/>
    <lineage>
        <taxon>Bacteria</taxon>
        <taxon>Bacillati</taxon>
        <taxon>Actinomycetota</taxon>
        <taxon>Actinomycetes</taxon>
        <taxon>Mycobacteriales</taxon>
        <taxon>Nocardiaceae</taxon>
        <taxon>Williamsia</taxon>
    </lineage>
</organism>
<evidence type="ECO:0000259" key="2">
    <source>
        <dbReference type="Pfam" id="PF01814"/>
    </source>
</evidence>
<gene>
    <name evidence="3" type="ORF">DFR67_10663</name>
</gene>
<dbReference type="Proteomes" id="UP000247591">
    <property type="component" value="Unassembled WGS sequence"/>
</dbReference>
<evidence type="ECO:0000313" key="3">
    <source>
        <dbReference type="EMBL" id="PYE17360.1"/>
    </source>
</evidence>
<dbReference type="PANTHER" id="PTHR35585:SF1">
    <property type="entry name" value="HHE DOMAIN PROTEIN (AFU_ORTHOLOGUE AFUA_4G00730)"/>
    <property type="match status" value="1"/>
</dbReference>
<dbReference type="AlphaFoldDB" id="A0A318RKN5"/>
<dbReference type="PANTHER" id="PTHR35585">
    <property type="entry name" value="HHE DOMAIN PROTEIN (AFU_ORTHOLOGUE AFUA_4G00730)"/>
    <property type="match status" value="1"/>
</dbReference>